<dbReference type="InterPro" id="IPR001387">
    <property type="entry name" value="Cro/C1-type_HTH"/>
</dbReference>
<feature type="domain" description="HTH cro/C1-type" evidence="3">
    <location>
        <begin position="11"/>
        <end position="65"/>
    </location>
</feature>
<dbReference type="GO" id="GO:0005829">
    <property type="term" value="C:cytosol"/>
    <property type="evidence" value="ECO:0007669"/>
    <property type="project" value="TreeGrafter"/>
</dbReference>
<evidence type="ECO:0000259" key="3">
    <source>
        <dbReference type="PROSITE" id="PS50943"/>
    </source>
</evidence>
<gene>
    <name evidence="4" type="ORF">D3273_19260</name>
</gene>
<keyword evidence="5" id="KW-1185">Reference proteome</keyword>
<dbReference type="SUPFAM" id="SSF47413">
    <property type="entry name" value="lambda repressor-like DNA-binding domains"/>
    <property type="match status" value="1"/>
</dbReference>
<keyword evidence="1" id="KW-0238">DNA-binding</keyword>
<organism evidence="4 5">
    <name type="scientific">Lichenibacterium minor</name>
    <dbReference type="NCBI Taxonomy" id="2316528"/>
    <lineage>
        <taxon>Bacteria</taxon>
        <taxon>Pseudomonadati</taxon>
        <taxon>Pseudomonadota</taxon>
        <taxon>Alphaproteobacteria</taxon>
        <taxon>Hyphomicrobiales</taxon>
        <taxon>Lichenihabitantaceae</taxon>
        <taxon>Lichenibacterium</taxon>
    </lineage>
</organism>
<evidence type="ECO:0000313" key="5">
    <source>
        <dbReference type="Proteomes" id="UP000290759"/>
    </source>
</evidence>
<comment type="caution">
    <text evidence="4">The sequence shown here is derived from an EMBL/GenBank/DDBJ whole genome shotgun (WGS) entry which is preliminary data.</text>
</comment>
<name>A0A4Q2U3G0_9HYPH</name>
<reference evidence="4 5" key="1">
    <citation type="submission" date="2018-12" db="EMBL/GenBank/DDBJ databases">
        <authorList>
            <person name="Grouzdev D.S."/>
            <person name="Krutkina M.S."/>
        </authorList>
    </citation>
    <scope>NUCLEOTIDE SEQUENCE [LARGE SCALE GENOMIC DNA]</scope>
    <source>
        <strain evidence="4 5">RmlP026</strain>
    </source>
</reference>
<feature type="region of interest" description="Disordered" evidence="2">
    <location>
        <begin position="65"/>
        <end position="86"/>
    </location>
</feature>
<accession>A0A4Q2U3G0</accession>
<proteinExistence type="predicted"/>
<dbReference type="GO" id="GO:0003677">
    <property type="term" value="F:DNA binding"/>
    <property type="evidence" value="ECO:0007669"/>
    <property type="project" value="UniProtKB-KW"/>
</dbReference>
<dbReference type="Pfam" id="PF01381">
    <property type="entry name" value="HTH_3"/>
    <property type="match status" value="1"/>
</dbReference>
<dbReference type="PANTHER" id="PTHR46797">
    <property type="entry name" value="HTH-TYPE TRANSCRIPTIONAL REGULATOR"/>
    <property type="match status" value="1"/>
</dbReference>
<dbReference type="EMBL" id="QYBB01000027">
    <property type="protein sequence ID" value="RYC30308.1"/>
    <property type="molecule type" value="Genomic_DNA"/>
</dbReference>
<dbReference type="GO" id="GO:0003700">
    <property type="term" value="F:DNA-binding transcription factor activity"/>
    <property type="evidence" value="ECO:0007669"/>
    <property type="project" value="TreeGrafter"/>
</dbReference>
<dbReference type="InterPro" id="IPR050807">
    <property type="entry name" value="TransReg_Diox_bact_type"/>
</dbReference>
<dbReference type="RefSeq" id="WP_129228525.1">
    <property type="nucleotide sequence ID" value="NZ_QYBB01000027.1"/>
</dbReference>
<dbReference type="Proteomes" id="UP000290759">
    <property type="component" value="Unassembled WGS sequence"/>
</dbReference>
<sequence length="86" mass="9302">MKGKELLAWNMRRVRVAQGLSQERLAADAAVNRGYLGGLEQQTENPTLDILDRIAAALSVPVGELLREPEAGEPPPAPMKAGRKRG</sequence>
<evidence type="ECO:0000313" key="4">
    <source>
        <dbReference type="EMBL" id="RYC30308.1"/>
    </source>
</evidence>
<dbReference type="PANTHER" id="PTHR46797:SF1">
    <property type="entry name" value="METHYLPHOSPHONATE SYNTHASE"/>
    <property type="match status" value="1"/>
</dbReference>
<reference evidence="4 5" key="2">
    <citation type="submission" date="2019-02" db="EMBL/GenBank/DDBJ databases">
        <title>'Lichenibacterium ramalinii' gen. nov. sp. nov., 'Lichenibacterium minor' gen. nov. sp. nov.</title>
        <authorList>
            <person name="Pankratov T."/>
        </authorList>
    </citation>
    <scope>NUCLEOTIDE SEQUENCE [LARGE SCALE GENOMIC DNA]</scope>
    <source>
        <strain evidence="4 5">RmlP026</strain>
    </source>
</reference>
<dbReference type="SMART" id="SM00530">
    <property type="entry name" value="HTH_XRE"/>
    <property type="match status" value="1"/>
</dbReference>
<dbReference type="AlphaFoldDB" id="A0A4Q2U3G0"/>
<evidence type="ECO:0000256" key="2">
    <source>
        <dbReference type="SAM" id="MobiDB-lite"/>
    </source>
</evidence>
<dbReference type="Gene3D" id="1.10.260.40">
    <property type="entry name" value="lambda repressor-like DNA-binding domains"/>
    <property type="match status" value="1"/>
</dbReference>
<dbReference type="OrthoDB" id="9815697at2"/>
<dbReference type="InterPro" id="IPR010982">
    <property type="entry name" value="Lambda_DNA-bd_dom_sf"/>
</dbReference>
<protein>
    <submittedName>
        <fullName evidence="4">XRE family transcriptional regulator</fullName>
    </submittedName>
</protein>
<dbReference type="PROSITE" id="PS50943">
    <property type="entry name" value="HTH_CROC1"/>
    <property type="match status" value="1"/>
</dbReference>
<evidence type="ECO:0000256" key="1">
    <source>
        <dbReference type="ARBA" id="ARBA00023125"/>
    </source>
</evidence>
<dbReference type="CDD" id="cd00093">
    <property type="entry name" value="HTH_XRE"/>
    <property type="match status" value="1"/>
</dbReference>